<accession>A0A2A3EJC7</accession>
<evidence type="ECO:0000256" key="4">
    <source>
        <dbReference type="ARBA" id="ARBA00023198"/>
    </source>
</evidence>
<evidence type="ECO:0000313" key="8">
    <source>
        <dbReference type="Proteomes" id="UP000242457"/>
    </source>
</evidence>
<dbReference type="SMART" id="SM00255">
    <property type="entry name" value="TIR"/>
    <property type="match status" value="1"/>
</dbReference>
<keyword evidence="8" id="KW-1185">Reference proteome</keyword>
<dbReference type="EMBL" id="KZ288226">
    <property type="protein sequence ID" value="PBC31903.1"/>
    <property type="molecule type" value="Genomic_DNA"/>
</dbReference>
<keyword evidence="4" id="KW-0395">Inflammatory response</keyword>
<dbReference type="Gene3D" id="1.10.20.10">
    <property type="entry name" value="Histone, subunit A"/>
    <property type="match status" value="1"/>
</dbReference>
<organism evidence="7 8">
    <name type="scientific">Apis cerana cerana</name>
    <name type="common">Oriental honeybee</name>
    <dbReference type="NCBI Taxonomy" id="94128"/>
    <lineage>
        <taxon>Eukaryota</taxon>
        <taxon>Metazoa</taxon>
        <taxon>Ecdysozoa</taxon>
        <taxon>Arthropoda</taxon>
        <taxon>Hexapoda</taxon>
        <taxon>Insecta</taxon>
        <taxon>Pterygota</taxon>
        <taxon>Neoptera</taxon>
        <taxon>Endopterygota</taxon>
        <taxon>Hymenoptera</taxon>
        <taxon>Apocrita</taxon>
        <taxon>Aculeata</taxon>
        <taxon>Apoidea</taxon>
        <taxon>Anthophila</taxon>
        <taxon>Apidae</taxon>
        <taxon>Apis</taxon>
    </lineage>
</organism>
<evidence type="ECO:0000259" key="6">
    <source>
        <dbReference type="PROSITE" id="PS50104"/>
    </source>
</evidence>
<dbReference type="OrthoDB" id="10037120at2759"/>
<reference evidence="7 8" key="1">
    <citation type="submission" date="2014-07" db="EMBL/GenBank/DDBJ databases">
        <title>Genomic and transcriptomic analysis on Apis cerana provide comprehensive insights into honey bee biology.</title>
        <authorList>
            <person name="Diao Q."/>
            <person name="Sun L."/>
            <person name="Zheng H."/>
            <person name="Zheng H."/>
            <person name="Xu S."/>
            <person name="Wang S."/>
            <person name="Zeng Z."/>
            <person name="Hu F."/>
            <person name="Su S."/>
            <person name="Wu J."/>
        </authorList>
    </citation>
    <scope>NUCLEOTIDE SEQUENCE [LARGE SCALE GENOMIC DNA]</scope>
    <source>
        <tissue evidence="7">Pupae without intestine</tissue>
    </source>
</reference>
<dbReference type="GO" id="GO:0035325">
    <property type="term" value="F:Toll-like receptor binding"/>
    <property type="evidence" value="ECO:0007669"/>
    <property type="project" value="TreeGrafter"/>
</dbReference>
<dbReference type="PRINTS" id="PR00622">
    <property type="entry name" value="HISTONEH3"/>
</dbReference>
<dbReference type="PANTHER" id="PTHR15079">
    <property type="entry name" value="MYD88"/>
    <property type="match status" value="1"/>
</dbReference>
<dbReference type="PANTHER" id="PTHR15079:SF3">
    <property type="entry name" value="MYELOID DIFFERENTIATION PRIMARY RESPONSE PROTEIN MYD88"/>
    <property type="match status" value="1"/>
</dbReference>
<dbReference type="AlphaFoldDB" id="A0A2A3EJC7"/>
<feature type="domain" description="Death" evidence="5">
    <location>
        <begin position="40"/>
        <end position="104"/>
    </location>
</feature>
<dbReference type="Gene3D" id="3.40.50.10140">
    <property type="entry name" value="Toll/interleukin-1 receptor homology (TIR) domain"/>
    <property type="match status" value="1"/>
</dbReference>
<evidence type="ECO:0000256" key="1">
    <source>
        <dbReference type="ARBA" id="ARBA00004496"/>
    </source>
</evidence>
<dbReference type="GO" id="GO:0005737">
    <property type="term" value="C:cytoplasm"/>
    <property type="evidence" value="ECO:0007669"/>
    <property type="project" value="UniProtKB-SubCell"/>
</dbReference>
<dbReference type="GO" id="GO:0043123">
    <property type="term" value="P:positive regulation of canonical NF-kappaB signal transduction"/>
    <property type="evidence" value="ECO:0007669"/>
    <property type="project" value="InterPro"/>
</dbReference>
<dbReference type="InterPro" id="IPR017281">
    <property type="entry name" value="Myelin_different_resp_MyD88"/>
</dbReference>
<dbReference type="GO" id="GO:0070976">
    <property type="term" value="F:TIR domain binding"/>
    <property type="evidence" value="ECO:0007669"/>
    <property type="project" value="InterPro"/>
</dbReference>
<proteinExistence type="inferred from homology"/>
<evidence type="ECO:0000259" key="5">
    <source>
        <dbReference type="PROSITE" id="PS50017"/>
    </source>
</evidence>
<dbReference type="GO" id="GO:0034142">
    <property type="term" value="P:toll-like receptor 4 signaling pathway"/>
    <property type="evidence" value="ECO:0007669"/>
    <property type="project" value="TreeGrafter"/>
</dbReference>
<dbReference type="SUPFAM" id="SSF52200">
    <property type="entry name" value="Toll/Interleukin receptor TIR domain"/>
    <property type="match status" value="1"/>
</dbReference>
<dbReference type="InterPro" id="IPR035897">
    <property type="entry name" value="Toll_tir_struct_dom_sf"/>
</dbReference>
<comment type="subcellular location">
    <subcellularLocation>
        <location evidence="1">Cytoplasm</location>
    </subcellularLocation>
</comment>
<feature type="domain" description="TIR" evidence="6">
    <location>
        <begin position="149"/>
        <end position="279"/>
    </location>
</feature>
<dbReference type="GO" id="GO:0005886">
    <property type="term" value="C:plasma membrane"/>
    <property type="evidence" value="ECO:0007669"/>
    <property type="project" value="TreeGrafter"/>
</dbReference>
<dbReference type="CDD" id="cd22911">
    <property type="entry name" value="HFD_H3"/>
    <property type="match status" value="1"/>
</dbReference>
<dbReference type="Pfam" id="PF13676">
    <property type="entry name" value="TIR_2"/>
    <property type="match status" value="1"/>
</dbReference>
<comment type="similarity">
    <text evidence="2">Belongs to the histone H3 family.</text>
</comment>
<evidence type="ECO:0000256" key="2">
    <source>
        <dbReference type="ARBA" id="ARBA00010343"/>
    </source>
</evidence>
<protein>
    <submittedName>
        <fullName evidence="7">Myeloid differentiation primary response protein MyD88-A</fullName>
    </submittedName>
</protein>
<dbReference type="InterPro" id="IPR007125">
    <property type="entry name" value="H2A/H2B/H3"/>
</dbReference>
<dbReference type="InterPro" id="IPR000488">
    <property type="entry name" value="Death_dom"/>
</dbReference>
<dbReference type="GO" id="GO:0030527">
    <property type="term" value="F:structural constituent of chromatin"/>
    <property type="evidence" value="ECO:0007669"/>
    <property type="project" value="InterPro"/>
</dbReference>
<dbReference type="InterPro" id="IPR000157">
    <property type="entry name" value="TIR_dom"/>
</dbReference>
<dbReference type="PROSITE" id="PS50017">
    <property type="entry name" value="DEATH_DOMAIN"/>
    <property type="match status" value="1"/>
</dbReference>
<dbReference type="Gene3D" id="1.10.533.10">
    <property type="entry name" value="Death Domain, Fas"/>
    <property type="match status" value="1"/>
</dbReference>
<gene>
    <name evidence="7" type="ORF">APICC_02175</name>
</gene>
<dbReference type="GO" id="GO:0050830">
    <property type="term" value="P:defense response to Gram-positive bacterium"/>
    <property type="evidence" value="ECO:0007669"/>
    <property type="project" value="TreeGrafter"/>
</dbReference>
<dbReference type="GO" id="GO:0003677">
    <property type="term" value="F:DNA binding"/>
    <property type="evidence" value="ECO:0007669"/>
    <property type="project" value="InterPro"/>
</dbReference>
<evidence type="ECO:0000256" key="3">
    <source>
        <dbReference type="ARBA" id="ARBA00022490"/>
    </source>
</evidence>
<dbReference type="STRING" id="94128.A0A2A3EJC7"/>
<evidence type="ECO:0000313" key="7">
    <source>
        <dbReference type="EMBL" id="PBC31903.1"/>
    </source>
</evidence>
<dbReference type="SMART" id="SM00428">
    <property type="entry name" value="H3"/>
    <property type="match status" value="1"/>
</dbReference>
<dbReference type="Proteomes" id="UP000242457">
    <property type="component" value="Unassembled WGS sequence"/>
</dbReference>
<sequence>MTIDLSTVPLVALSIESTQVISSLLNSPKVLPCENKLPRDWRGLAHLCELGGELMPLLISHPDPTAYILTYWKKKQKNITIKDFQNLLEKIDRWDILDDTLKLFVRDGEKYLEQLQKSQTSAEKIENDTEIEILTIDDFYRKEQGLSEQNYDAFILYADEDIKFANEMVDKLEKEYNLKLCLKDQLLGGITFEHEAVMKLISERCNRLIVIISPNFLKSSANKFFLNYAQALGIGSQQRKIIPCLYERCQLPPQLQFMVILDYNKLVSYNFWEKLRDSIQISNKIKENLNIFSIKNDSNLNVNNENDKDKQNTNNVERKVEIEKLQIQNKKKTFDTKENSNQFEFVSINNNSKDNNKKHNHFLLWSKMWSKKGENNKKDASITKTISLPSIESLDTLNSSRELIEKKNKTRLIDKYIKKSIDDPQRSPSIKSRPNISANRRVLRTTRALKEIRYLRKTVKLIIPKAPFARLVRYIIIDLFPNSDVDRIQASALEALQEAVEAYIVQFFEDCTLLSQHAKRVTLQIQDVILLRRLRGRDDIINR</sequence>
<dbReference type="InterPro" id="IPR000164">
    <property type="entry name" value="Histone_H3/CENP-A"/>
</dbReference>
<dbReference type="SUPFAM" id="SSF47113">
    <property type="entry name" value="Histone-fold"/>
    <property type="match status" value="1"/>
</dbReference>
<dbReference type="GO" id="GO:0008063">
    <property type="term" value="P:Toll signaling pathway"/>
    <property type="evidence" value="ECO:0007669"/>
    <property type="project" value="TreeGrafter"/>
</dbReference>
<dbReference type="Pfam" id="PF00125">
    <property type="entry name" value="Histone"/>
    <property type="match status" value="1"/>
</dbReference>
<dbReference type="GO" id="GO:0046982">
    <property type="term" value="F:protein heterodimerization activity"/>
    <property type="evidence" value="ECO:0007669"/>
    <property type="project" value="InterPro"/>
</dbReference>
<keyword evidence="3" id="KW-0963">Cytoplasm</keyword>
<dbReference type="GO" id="GO:0002755">
    <property type="term" value="P:MyD88-dependent toll-like receptor signaling pathway"/>
    <property type="evidence" value="ECO:0007669"/>
    <property type="project" value="InterPro"/>
</dbReference>
<dbReference type="GO" id="GO:0045087">
    <property type="term" value="P:innate immune response"/>
    <property type="evidence" value="ECO:0007669"/>
    <property type="project" value="TreeGrafter"/>
</dbReference>
<dbReference type="SUPFAM" id="SSF47986">
    <property type="entry name" value="DEATH domain"/>
    <property type="match status" value="1"/>
</dbReference>
<dbReference type="InterPro" id="IPR009072">
    <property type="entry name" value="Histone-fold"/>
</dbReference>
<dbReference type="GO" id="GO:0000786">
    <property type="term" value="C:nucleosome"/>
    <property type="evidence" value="ECO:0007669"/>
    <property type="project" value="InterPro"/>
</dbReference>
<name>A0A2A3EJC7_APICC</name>
<dbReference type="PROSITE" id="PS50104">
    <property type="entry name" value="TIR"/>
    <property type="match status" value="1"/>
</dbReference>
<dbReference type="InterPro" id="IPR011029">
    <property type="entry name" value="DEATH-like_dom_sf"/>
</dbReference>